<sequence>FVNQHRRTSATLPQCSSGKVAEDNELIRADEMEDQVLWPFVKQSNSSTLNQINQPLNQINNSRQQSISFDIHQGIDCEETEAAEMAALHGDINQNSFIPSGYETERSDYLFPDMRYIQENDVLSTHLQFPPKVSNAFINQNPHNFESSNSEHPEDTPMSVATPCVSPGFQQTFDLRNSISYATHPCESSVNCE</sequence>
<accession>A0AAV4RDH2</accession>
<feature type="region of interest" description="Disordered" evidence="1">
    <location>
        <begin position="139"/>
        <end position="159"/>
    </location>
</feature>
<dbReference type="Proteomes" id="UP001054837">
    <property type="component" value="Unassembled WGS sequence"/>
</dbReference>
<feature type="compositionally biased region" description="Polar residues" evidence="1">
    <location>
        <begin position="139"/>
        <end position="148"/>
    </location>
</feature>
<organism evidence="2 3">
    <name type="scientific">Caerostris darwini</name>
    <dbReference type="NCBI Taxonomy" id="1538125"/>
    <lineage>
        <taxon>Eukaryota</taxon>
        <taxon>Metazoa</taxon>
        <taxon>Ecdysozoa</taxon>
        <taxon>Arthropoda</taxon>
        <taxon>Chelicerata</taxon>
        <taxon>Arachnida</taxon>
        <taxon>Araneae</taxon>
        <taxon>Araneomorphae</taxon>
        <taxon>Entelegynae</taxon>
        <taxon>Araneoidea</taxon>
        <taxon>Araneidae</taxon>
        <taxon>Caerostris</taxon>
    </lineage>
</organism>
<protein>
    <submittedName>
        <fullName evidence="2">Uncharacterized protein</fullName>
    </submittedName>
</protein>
<dbReference type="EMBL" id="BPLQ01006048">
    <property type="protein sequence ID" value="GIY19525.1"/>
    <property type="molecule type" value="Genomic_DNA"/>
</dbReference>
<comment type="caution">
    <text evidence="2">The sequence shown here is derived from an EMBL/GenBank/DDBJ whole genome shotgun (WGS) entry which is preliminary data.</text>
</comment>
<evidence type="ECO:0000313" key="2">
    <source>
        <dbReference type="EMBL" id="GIY19525.1"/>
    </source>
</evidence>
<reference evidence="2 3" key="1">
    <citation type="submission" date="2021-06" db="EMBL/GenBank/DDBJ databases">
        <title>Caerostris darwini draft genome.</title>
        <authorList>
            <person name="Kono N."/>
            <person name="Arakawa K."/>
        </authorList>
    </citation>
    <scope>NUCLEOTIDE SEQUENCE [LARGE SCALE GENOMIC DNA]</scope>
</reference>
<gene>
    <name evidence="2" type="ORF">CDAR_563061</name>
</gene>
<dbReference type="AlphaFoldDB" id="A0AAV4RDH2"/>
<feature type="non-terminal residue" evidence="2">
    <location>
        <position position="1"/>
    </location>
</feature>
<keyword evidence="3" id="KW-1185">Reference proteome</keyword>
<proteinExistence type="predicted"/>
<evidence type="ECO:0000256" key="1">
    <source>
        <dbReference type="SAM" id="MobiDB-lite"/>
    </source>
</evidence>
<evidence type="ECO:0000313" key="3">
    <source>
        <dbReference type="Proteomes" id="UP001054837"/>
    </source>
</evidence>
<name>A0AAV4RDH2_9ARAC</name>